<organism evidence="1 2">
    <name type="scientific">Austropuccinia psidii MF-1</name>
    <dbReference type="NCBI Taxonomy" id="1389203"/>
    <lineage>
        <taxon>Eukaryota</taxon>
        <taxon>Fungi</taxon>
        <taxon>Dikarya</taxon>
        <taxon>Basidiomycota</taxon>
        <taxon>Pucciniomycotina</taxon>
        <taxon>Pucciniomycetes</taxon>
        <taxon>Pucciniales</taxon>
        <taxon>Sphaerophragmiaceae</taxon>
        <taxon>Austropuccinia</taxon>
    </lineage>
</organism>
<evidence type="ECO:0000313" key="2">
    <source>
        <dbReference type="Proteomes" id="UP000765509"/>
    </source>
</evidence>
<proteinExistence type="predicted"/>
<reference evidence="1" key="1">
    <citation type="submission" date="2021-03" db="EMBL/GenBank/DDBJ databases">
        <title>Draft genome sequence of rust myrtle Austropuccinia psidii MF-1, a brazilian biotype.</title>
        <authorList>
            <person name="Quecine M.C."/>
            <person name="Pachon D.M.R."/>
            <person name="Bonatelli M.L."/>
            <person name="Correr F.H."/>
            <person name="Franceschini L.M."/>
            <person name="Leite T.F."/>
            <person name="Margarido G.R.A."/>
            <person name="Almeida C.A."/>
            <person name="Ferrarezi J.A."/>
            <person name="Labate C.A."/>
        </authorList>
    </citation>
    <scope>NUCLEOTIDE SEQUENCE</scope>
    <source>
        <strain evidence="1">MF-1</strain>
    </source>
</reference>
<keyword evidence="2" id="KW-1185">Reference proteome</keyword>
<feature type="non-terminal residue" evidence="1">
    <location>
        <position position="1"/>
    </location>
</feature>
<name>A0A9Q3PTE5_9BASI</name>
<accession>A0A9Q3PTE5</accession>
<protein>
    <submittedName>
        <fullName evidence="1">Uncharacterized protein</fullName>
    </submittedName>
</protein>
<gene>
    <name evidence="1" type="ORF">O181_112300</name>
</gene>
<dbReference type="Proteomes" id="UP000765509">
    <property type="component" value="Unassembled WGS sequence"/>
</dbReference>
<dbReference type="AlphaFoldDB" id="A0A9Q3PTE5"/>
<sequence length="185" mass="20596">VVWASSTFVHYSDSAQDNQSTTLVGMSAQCSRRLAKTMWRKSHGYYEIGKEAGYQIRDGNKIQYQLGSQHFTPKYLCLSRIPMLHMQNLAQRKPPDNANNSLCFSRLPTLHMKVLTLVQVPDNSNNSLCQGSLPTTPTLPYAGAGYQRFTCKSLRCAGSQQLKQFLTPVQASNNSHTNPYACTGS</sequence>
<comment type="caution">
    <text evidence="1">The sequence shown here is derived from an EMBL/GenBank/DDBJ whole genome shotgun (WGS) entry which is preliminary data.</text>
</comment>
<dbReference type="EMBL" id="AVOT02090354">
    <property type="protein sequence ID" value="MBW0572585.1"/>
    <property type="molecule type" value="Genomic_DNA"/>
</dbReference>
<evidence type="ECO:0000313" key="1">
    <source>
        <dbReference type="EMBL" id="MBW0572585.1"/>
    </source>
</evidence>